<evidence type="ECO:0000259" key="1">
    <source>
        <dbReference type="SMART" id="SM00873"/>
    </source>
</evidence>
<organism evidence="2 3">
    <name type="scientific">Salibacterium salarium</name>
    <dbReference type="NCBI Taxonomy" id="284579"/>
    <lineage>
        <taxon>Bacteria</taxon>
        <taxon>Bacillati</taxon>
        <taxon>Bacillota</taxon>
        <taxon>Bacilli</taxon>
        <taxon>Bacillales</taxon>
        <taxon>Bacillaceae</taxon>
    </lineage>
</organism>
<dbReference type="InterPro" id="IPR005146">
    <property type="entry name" value="B3/B4_tRNA-bd"/>
</dbReference>
<name>A0A428N8E5_9BACI</name>
<dbReference type="SUPFAM" id="SSF56037">
    <property type="entry name" value="PheT/TilS domain"/>
    <property type="match status" value="1"/>
</dbReference>
<dbReference type="GO" id="GO:0003723">
    <property type="term" value="F:RNA binding"/>
    <property type="evidence" value="ECO:0007669"/>
    <property type="project" value="InterPro"/>
</dbReference>
<feature type="domain" description="B3/B4 tRNA-binding" evidence="1">
    <location>
        <begin position="43"/>
        <end position="193"/>
    </location>
</feature>
<protein>
    <recommendedName>
        <fullName evidence="1">B3/B4 tRNA-binding domain-containing protein</fullName>
    </recommendedName>
</protein>
<gene>
    <name evidence="2" type="ORF">D7Z54_03965</name>
</gene>
<dbReference type="AlphaFoldDB" id="A0A428N8E5"/>
<dbReference type="PANTHER" id="PTHR39209:SF2">
    <property type="entry name" value="CYTOPLASMIC PROTEIN"/>
    <property type="match status" value="1"/>
</dbReference>
<keyword evidence="3" id="KW-1185">Reference proteome</keyword>
<dbReference type="SMART" id="SM00873">
    <property type="entry name" value="B3_4"/>
    <property type="match status" value="1"/>
</dbReference>
<proteinExistence type="predicted"/>
<dbReference type="EMBL" id="RBVX01000003">
    <property type="protein sequence ID" value="RSL34653.1"/>
    <property type="molecule type" value="Genomic_DNA"/>
</dbReference>
<sequence>MTFHRNIVIDESPKMLKGRLQFFQEKIRTDLLNQTIFDYSGVSEWQDTFKQLGIDPKRYRPSHEALFHRIGKGNDLPFIHSAADLNNFFSLQYEIPIGIYDLNTLDDYIKISLGTEGDSFEGLNGRTNNMYKKPISYDKNGAFGSPIVDSKQSKTDRPTTDVVQIFYVRPSMELNETNKLLKAASKMFTQLHSGDSVTYLLHKNQQEIITP</sequence>
<dbReference type="PANTHER" id="PTHR39209">
    <property type="match status" value="1"/>
</dbReference>
<accession>A0A428N8E5</accession>
<reference evidence="2 3" key="1">
    <citation type="submission" date="2018-10" db="EMBL/GenBank/DDBJ databases">
        <title>Draft genome sequence of Bacillus salarius IM0101, isolated from a hypersaline soil in Inner Mongolia, China.</title>
        <authorList>
            <person name="Yamprayoonswat W."/>
            <person name="Boonvisut S."/>
            <person name="Jumpathong W."/>
            <person name="Sittihan S."/>
            <person name="Ruangsuj P."/>
            <person name="Wanthongcharoen S."/>
            <person name="Thongpramul N."/>
            <person name="Pimmason S."/>
            <person name="Yu B."/>
            <person name="Yasawong M."/>
        </authorList>
    </citation>
    <scope>NUCLEOTIDE SEQUENCE [LARGE SCALE GENOMIC DNA]</scope>
    <source>
        <strain evidence="2 3">IM0101</strain>
    </source>
</reference>
<dbReference type="OrthoDB" id="9789812at2"/>
<evidence type="ECO:0000313" key="2">
    <source>
        <dbReference type="EMBL" id="RSL34653.1"/>
    </source>
</evidence>
<evidence type="ECO:0000313" key="3">
    <source>
        <dbReference type="Proteomes" id="UP000275076"/>
    </source>
</evidence>
<dbReference type="Gene3D" id="3.50.40.10">
    <property type="entry name" value="Phenylalanyl-trna Synthetase, Chain B, domain 3"/>
    <property type="match status" value="1"/>
</dbReference>
<dbReference type="Proteomes" id="UP000275076">
    <property type="component" value="Unassembled WGS sequence"/>
</dbReference>
<dbReference type="Pfam" id="PF03483">
    <property type="entry name" value="B3_4"/>
    <property type="match status" value="1"/>
</dbReference>
<comment type="caution">
    <text evidence="2">The sequence shown here is derived from an EMBL/GenBank/DDBJ whole genome shotgun (WGS) entry which is preliminary data.</text>
</comment>
<dbReference type="InterPro" id="IPR020825">
    <property type="entry name" value="Phe-tRNA_synthase-like_B3/B4"/>
</dbReference>
<dbReference type="GO" id="GO:0004826">
    <property type="term" value="F:phenylalanine-tRNA ligase activity"/>
    <property type="evidence" value="ECO:0007669"/>
    <property type="project" value="InterPro"/>
</dbReference>